<dbReference type="AlphaFoldDB" id="A0A7Y7E6H4"/>
<dbReference type="SUPFAM" id="SSF53300">
    <property type="entry name" value="vWA-like"/>
    <property type="match status" value="1"/>
</dbReference>
<sequence length="572" mass="61096">MTSVLPLILGVEPVPRSQWGPVRARNRNVAVVYATAAGELDLAGSTTLTWKDKILGKYLTRFEVSVGDHRRKAQLVTSPLTCSDGSHRFDATLDLGFRVHDPLEIVRRNVTDALPVVYSHLIPRLRAEARRFGIEDAAGAEDHLNRLFAHGISLPEGITIYHCSVVIEPDEAARSHIAALTTARRQAAIARGAHEAQVAAARTDQALLDIQQDGELARQAQRKAALGNMSVDLEGVLKQHLVMHPEDTAQVAELLARAEAEHTARTDLQAQRWDQMFRFMVEKDMIRPADLPMLGGTVPAGLQALAPKQLADPPGLPSTAAPMPTAPQPPKPVIWGGLAAQHGNPSGGAPDAPVRQLPVYLLIDTSADAQPFMDGLNAALYDLHSALIADQDASAGIRLAALAFNEQSHVLTQLSPVASVDHLTRLTASGRARYSAAFDGLTALLSADVDALKTSGHRVQRPVAFFLGTSGPSDDTAVWGSARDRLAGHRYAPTVIACGLGSTTPSAVLRIAEQPEIAFRGKSNASVADQVRGFSRLLCNTVLGLGRGLRFGGWDLVVECPAGLLPASPTHN</sequence>
<evidence type="ECO:0000313" key="1">
    <source>
        <dbReference type="EMBL" id="NVK77294.1"/>
    </source>
</evidence>
<dbReference type="InterPro" id="IPR036465">
    <property type="entry name" value="vWFA_dom_sf"/>
</dbReference>
<dbReference type="RefSeq" id="WP_171079076.1">
    <property type="nucleotide sequence ID" value="NZ_BNBU01000002.1"/>
</dbReference>
<reference evidence="1 2" key="1">
    <citation type="submission" date="2020-04" db="EMBL/GenBank/DDBJ databases">
        <title>Draft Genome Sequence of Streptomyces morookaense DSM 40503, an 8-azaguanine-producing strain.</title>
        <authorList>
            <person name="Qi J."/>
            <person name="Gao J.-M."/>
        </authorList>
    </citation>
    <scope>NUCLEOTIDE SEQUENCE [LARGE SCALE GENOMIC DNA]</scope>
    <source>
        <strain evidence="1 2">DSM 40503</strain>
    </source>
</reference>
<dbReference type="Proteomes" id="UP000587462">
    <property type="component" value="Unassembled WGS sequence"/>
</dbReference>
<protein>
    <recommendedName>
        <fullName evidence="3">VWFA domain-containing protein</fullName>
    </recommendedName>
</protein>
<comment type="caution">
    <text evidence="1">The sequence shown here is derived from an EMBL/GenBank/DDBJ whole genome shotgun (WGS) entry which is preliminary data.</text>
</comment>
<dbReference type="EMBL" id="JABBXF010000010">
    <property type="protein sequence ID" value="NVK77294.1"/>
    <property type="molecule type" value="Genomic_DNA"/>
</dbReference>
<keyword evidence="2" id="KW-1185">Reference proteome</keyword>
<organism evidence="1 2">
    <name type="scientific">Streptomyces morookaense</name>
    <name type="common">Streptoverticillium morookaense</name>
    <dbReference type="NCBI Taxonomy" id="1970"/>
    <lineage>
        <taxon>Bacteria</taxon>
        <taxon>Bacillati</taxon>
        <taxon>Actinomycetota</taxon>
        <taxon>Actinomycetes</taxon>
        <taxon>Kitasatosporales</taxon>
        <taxon>Streptomycetaceae</taxon>
        <taxon>Streptomyces</taxon>
    </lineage>
</organism>
<gene>
    <name evidence="1" type="ORF">HG542_06420</name>
</gene>
<evidence type="ECO:0000313" key="2">
    <source>
        <dbReference type="Proteomes" id="UP000587462"/>
    </source>
</evidence>
<accession>A0A7Y7E6H4</accession>
<name>A0A7Y7E6H4_STRMO</name>
<evidence type="ECO:0008006" key="3">
    <source>
        <dbReference type="Google" id="ProtNLM"/>
    </source>
</evidence>
<proteinExistence type="predicted"/>